<keyword evidence="3" id="KW-1185">Reference proteome</keyword>
<dbReference type="OrthoDB" id="188276at2759"/>
<organism evidence="1">
    <name type="scientific">Brachypodium distachyon</name>
    <name type="common">Purple false brome</name>
    <name type="synonym">Trachynia distachya</name>
    <dbReference type="NCBI Taxonomy" id="15368"/>
    <lineage>
        <taxon>Eukaryota</taxon>
        <taxon>Viridiplantae</taxon>
        <taxon>Streptophyta</taxon>
        <taxon>Embryophyta</taxon>
        <taxon>Tracheophyta</taxon>
        <taxon>Spermatophyta</taxon>
        <taxon>Magnoliopsida</taxon>
        <taxon>Liliopsida</taxon>
        <taxon>Poales</taxon>
        <taxon>Poaceae</taxon>
        <taxon>BOP clade</taxon>
        <taxon>Pooideae</taxon>
        <taxon>Stipodae</taxon>
        <taxon>Brachypodieae</taxon>
        <taxon>Brachypodium</taxon>
    </lineage>
</organism>
<reference evidence="1" key="2">
    <citation type="submission" date="2017-06" db="EMBL/GenBank/DDBJ databases">
        <title>WGS assembly of Brachypodium distachyon.</title>
        <authorList>
            <consortium name="The International Brachypodium Initiative"/>
            <person name="Lucas S."/>
            <person name="Harmon-Smith M."/>
            <person name="Lail K."/>
            <person name="Tice H."/>
            <person name="Grimwood J."/>
            <person name="Bruce D."/>
            <person name="Barry K."/>
            <person name="Shu S."/>
            <person name="Lindquist E."/>
            <person name="Wang M."/>
            <person name="Pitluck S."/>
            <person name="Vogel J.P."/>
            <person name="Garvin D.F."/>
            <person name="Mockler T.C."/>
            <person name="Schmutz J."/>
            <person name="Rokhsar D."/>
            <person name="Bevan M.W."/>
        </authorList>
    </citation>
    <scope>NUCLEOTIDE SEQUENCE</scope>
    <source>
        <strain evidence="1">Bd21</strain>
    </source>
</reference>
<sequence>MILVIDKVDRVPFVSGELFFSGVFRKNVHTCAVSGKVIADFESAVIEVRGLEPVLPGGHACWWTTVDCKPATINGEDISKEVLSGIFSKFCIGK</sequence>
<proteinExistence type="predicted"/>
<dbReference type="InterPro" id="IPR027368">
    <property type="entry name" value="MnmE_dom2"/>
</dbReference>
<dbReference type="AlphaFoldDB" id="A0A0Q3JQG7"/>
<reference evidence="2" key="3">
    <citation type="submission" date="2018-08" db="UniProtKB">
        <authorList>
            <consortium name="EnsemblPlants"/>
        </authorList>
    </citation>
    <scope>IDENTIFICATION</scope>
    <source>
        <strain evidence="2">cv. Bd21</strain>
    </source>
</reference>
<dbReference type="SUPFAM" id="SSF116878">
    <property type="entry name" value="TrmE connector domain"/>
    <property type="match status" value="1"/>
</dbReference>
<dbReference type="STRING" id="15368.A0A0Q3JQG7"/>
<dbReference type="Gene3D" id="1.20.120.430">
    <property type="entry name" value="tRNA modification GTPase MnmE domain 2"/>
    <property type="match status" value="1"/>
</dbReference>
<name>A0A0Q3JQG7_BRADI</name>
<accession>A0A0Q3JQG7</accession>
<evidence type="ECO:0000313" key="3">
    <source>
        <dbReference type="Proteomes" id="UP000008810"/>
    </source>
</evidence>
<dbReference type="EnsemblPlants" id="KQK14228">
    <property type="protein sequence ID" value="KQK14228"/>
    <property type="gene ID" value="BRADI_1g14835v3"/>
</dbReference>
<dbReference type="Proteomes" id="UP000008810">
    <property type="component" value="Chromosome 1"/>
</dbReference>
<evidence type="ECO:0000313" key="2">
    <source>
        <dbReference type="EnsemblPlants" id="KQK14228"/>
    </source>
</evidence>
<dbReference type="Gramene" id="KQK14228">
    <property type="protein sequence ID" value="KQK14228"/>
    <property type="gene ID" value="BRADI_1g14835v3"/>
</dbReference>
<protein>
    <submittedName>
        <fullName evidence="1 2">Uncharacterized protein</fullName>
    </submittedName>
</protein>
<gene>
    <name evidence="1" type="ORF">BRADI_1g14835v3</name>
</gene>
<dbReference type="InParanoid" id="A0A0Q3JQG7"/>
<reference evidence="1 2" key="1">
    <citation type="journal article" date="2010" name="Nature">
        <title>Genome sequencing and analysis of the model grass Brachypodium distachyon.</title>
        <authorList>
            <consortium name="International Brachypodium Initiative"/>
        </authorList>
    </citation>
    <scope>NUCLEOTIDE SEQUENCE [LARGE SCALE GENOMIC DNA]</scope>
    <source>
        <strain evidence="1 2">Bd21</strain>
    </source>
</reference>
<dbReference type="EMBL" id="CM000880">
    <property type="protein sequence ID" value="KQK14228.1"/>
    <property type="molecule type" value="Genomic_DNA"/>
</dbReference>
<evidence type="ECO:0000313" key="1">
    <source>
        <dbReference type="EMBL" id="KQK14228.1"/>
    </source>
</evidence>